<comment type="caution">
    <text evidence="1">The sequence shown here is derived from an EMBL/GenBank/DDBJ whole genome shotgun (WGS) entry which is preliminary data.</text>
</comment>
<dbReference type="EMBL" id="JAODUP010000660">
    <property type="protein sequence ID" value="KAK2145753.1"/>
    <property type="molecule type" value="Genomic_DNA"/>
</dbReference>
<dbReference type="AlphaFoldDB" id="A0AAD9J438"/>
<dbReference type="Proteomes" id="UP001208570">
    <property type="component" value="Unassembled WGS sequence"/>
</dbReference>
<evidence type="ECO:0000313" key="1">
    <source>
        <dbReference type="EMBL" id="KAK2145753.1"/>
    </source>
</evidence>
<reference evidence="1" key="1">
    <citation type="journal article" date="2023" name="Mol. Biol. Evol.">
        <title>Third-Generation Sequencing Reveals the Adaptive Role of the Epigenome in Three Deep-Sea Polychaetes.</title>
        <authorList>
            <person name="Perez M."/>
            <person name="Aroh O."/>
            <person name="Sun Y."/>
            <person name="Lan Y."/>
            <person name="Juniper S.K."/>
            <person name="Young C.R."/>
            <person name="Angers B."/>
            <person name="Qian P.Y."/>
        </authorList>
    </citation>
    <scope>NUCLEOTIDE SEQUENCE</scope>
    <source>
        <strain evidence="1">P08H-3</strain>
    </source>
</reference>
<evidence type="ECO:0000313" key="2">
    <source>
        <dbReference type="Proteomes" id="UP001208570"/>
    </source>
</evidence>
<name>A0AAD9J438_9ANNE</name>
<keyword evidence="2" id="KW-1185">Reference proteome</keyword>
<accession>A0AAD9J438</accession>
<sequence>MVSAKSQPYVYVSSIDEPLIRIIVKVEGLHQK</sequence>
<gene>
    <name evidence="1" type="ORF">LSH36_660g05023</name>
</gene>
<protein>
    <submittedName>
        <fullName evidence="1">Uncharacterized protein</fullName>
    </submittedName>
</protein>
<organism evidence="1 2">
    <name type="scientific">Paralvinella palmiformis</name>
    <dbReference type="NCBI Taxonomy" id="53620"/>
    <lineage>
        <taxon>Eukaryota</taxon>
        <taxon>Metazoa</taxon>
        <taxon>Spiralia</taxon>
        <taxon>Lophotrochozoa</taxon>
        <taxon>Annelida</taxon>
        <taxon>Polychaeta</taxon>
        <taxon>Sedentaria</taxon>
        <taxon>Canalipalpata</taxon>
        <taxon>Terebellida</taxon>
        <taxon>Terebelliformia</taxon>
        <taxon>Alvinellidae</taxon>
        <taxon>Paralvinella</taxon>
    </lineage>
</organism>
<proteinExistence type="predicted"/>